<dbReference type="EnsemblProtists" id="EKX43229">
    <property type="protein sequence ID" value="EKX43229"/>
    <property type="gene ID" value="GUITHDRAFT_110646"/>
</dbReference>
<feature type="chain" id="PRO_5008770861" description="Receptor ligand binding region domain-containing protein" evidence="6">
    <location>
        <begin position="21"/>
        <end position="996"/>
    </location>
</feature>
<dbReference type="KEGG" id="gtt:GUITHDRAFT_110646"/>
<accession>L1J540</accession>
<name>L1J540_GUITC</name>
<keyword evidence="2 5" id="KW-0812">Transmembrane</keyword>
<dbReference type="InterPro" id="IPR051010">
    <property type="entry name" value="BCAA_transport"/>
</dbReference>
<evidence type="ECO:0000256" key="4">
    <source>
        <dbReference type="ARBA" id="ARBA00023136"/>
    </source>
</evidence>
<organism evidence="8">
    <name type="scientific">Guillardia theta (strain CCMP2712)</name>
    <name type="common">Cryptophyte</name>
    <dbReference type="NCBI Taxonomy" id="905079"/>
    <lineage>
        <taxon>Eukaryota</taxon>
        <taxon>Cryptophyceae</taxon>
        <taxon>Pyrenomonadales</taxon>
        <taxon>Geminigeraceae</taxon>
        <taxon>Guillardia</taxon>
    </lineage>
</organism>
<evidence type="ECO:0000313" key="9">
    <source>
        <dbReference type="EnsemblProtists" id="EKX43229"/>
    </source>
</evidence>
<keyword evidence="10" id="KW-1185">Reference proteome</keyword>
<evidence type="ECO:0000256" key="1">
    <source>
        <dbReference type="ARBA" id="ARBA00004370"/>
    </source>
</evidence>
<sequence>MTSRLPPLLLVACILSSSSAAGQSLNSTVGVLSPVLVKTYGSVPLLAFKQVSMACLIALYHVNTRDPQIVGQAVVDRLPQGFRIDVKFKDSQFDAAEALKEVLAWRESSSIDAIVGPMTSDGSQVVSLVSALQGTPVTSFGASSTLLSDKQTYPLFSRTNPLIMLNAMALIGVCLRFKWKQIAVLCEDTTYGNGFLSNVQEQASSKGVDLVQVQKFVPEGSKSIAAAMSSLQKSRAKIFLYLGIGVPNLELVLTYSNKEGLLQDGHAWVAGEIGVPSAVVASMQHKQLAALLKGWIQIRVAPLYGKKRDLLETAFRTVDQSKVNNSIIGMKPAEYSMPLPDYASFAYDAAWATALGLAKTNGTGAALAHAIRNSSFPGASGLVSFDASGDREPNGIVVTIENIQPSSANASVIESVVIGTWEAAQAFADVSGLTPLWPGGRSGWNPPSDGSGQGRDKLLTIVLAVSGGFLVLLLAISAAFYRLYKASLRNRTAEETDLSNMMSRVREALGVTVSAGYILPSEKSSSIFSCYRRSRVIVMDKRSVEAVAKLALGDDFAKNDFERFYDFVKYRADVVAGRSFGMIADEESMKAETDALDLEAQQGGEEMTEMMQRLHSLILMVCLRILSPSSSRSEEEGSDMLSVGWKARMLQSRESLGDVLMAETTHSLYEDEAFTQYLSGDFERAYEYFTGRVLRLNAWRDNPQLLPRLKKHIQRLMDKLARINDRRYESMMKEAGGAELKEVGQGFVDALFYQDDHQVRAIRVEEEDRKESSLHKKLETWRRLSTGSLMLREDVFISQLHSRAVLLNDSFHSKLVDVLKAHAAECEVERPAGRAAGQGAKGVRIACHFDDGVHPIEFVPAAVKKKPRMAEKVMEYAAAEEEDAGWPYSRRVLDPVRASVICNRPSHMAQVYRWLTSQGKTGMRVCRVKNKLSLEEAPDGYRDIMVCLLFEGEGGLNIIGEVQIHDRKIYECKVKMHKLYRIKRAESIQSIMGHSA</sequence>
<dbReference type="Proteomes" id="UP000011087">
    <property type="component" value="Unassembled WGS sequence"/>
</dbReference>
<reference evidence="8 10" key="1">
    <citation type="journal article" date="2012" name="Nature">
        <title>Algal genomes reveal evolutionary mosaicism and the fate of nucleomorphs.</title>
        <authorList>
            <consortium name="DOE Joint Genome Institute"/>
            <person name="Curtis B.A."/>
            <person name="Tanifuji G."/>
            <person name="Burki F."/>
            <person name="Gruber A."/>
            <person name="Irimia M."/>
            <person name="Maruyama S."/>
            <person name="Arias M.C."/>
            <person name="Ball S.G."/>
            <person name="Gile G.H."/>
            <person name="Hirakawa Y."/>
            <person name="Hopkins J.F."/>
            <person name="Kuo A."/>
            <person name="Rensing S.A."/>
            <person name="Schmutz J."/>
            <person name="Symeonidi A."/>
            <person name="Elias M."/>
            <person name="Eveleigh R.J."/>
            <person name="Herman E.K."/>
            <person name="Klute M.J."/>
            <person name="Nakayama T."/>
            <person name="Obornik M."/>
            <person name="Reyes-Prieto A."/>
            <person name="Armbrust E.V."/>
            <person name="Aves S.J."/>
            <person name="Beiko R.G."/>
            <person name="Coutinho P."/>
            <person name="Dacks J.B."/>
            <person name="Durnford D.G."/>
            <person name="Fast N.M."/>
            <person name="Green B.R."/>
            <person name="Grisdale C.J."/>
            <person name="Hempel F."/>
            <person name="Henrissat B."/>
            <person name="Hoppner M.P."/>
            <person name="Ishida K."/>
            <person name="Kim E."/>
            <person name="Koreny L."/>
            <person name="Kroth P.G."/>
            <person name="Liu Y."/>
            <person name="Malik S.B."/>
            <person name="Maier U.G."/>
            <person name="McRose D."/>
            <person name="Mock T."/>
            <person name="Neilson J.A."/>
            <person name="Onodera N.T."/>
            <person name="Poole A.M."/>
            <person name="Pritham E.J."/>
            <person name="Richards T.A."/>
            <person name="Rocap G."/>
            <person name="Roy S.W."/>
            <person name="Sarai C."/>
            <person name="Schaack S."/>
            <person name="Shirato S."/>
            <person name="Slamovits C.H."/>
            <person name="Spencer D.F."/>
            <person name="Suzuki S."/>
            <person name="Worden A.Z."/>
            <person name="Zauner S."/>
            <person name="Barry K."/>
            <person name="Bell C."/>
            <person name="Bharti A.K."/>
            <person name="Crow J.A."/>
            <person name="Grimwood J."/>
            <person name="Kramer R."/>
            <person name="Lindquist E."/>
            <person name="Lucas S."/>
            <person name="Salamov A."/>
            <person name="McFadden G.I."/>
            <person name="Lane C.E."/>
            <person name="Keeling P.J."/>
            <person name="Gray M.W."/>
            <person name="Grigoriev I.V."/>
            <person name="Archibald J.M."/>
        </authorList>
    </citation>
    <scope>NUCLEOTIDE SEQUENCE</scope>
    <source>
        <strain evidence="8 10">CCMP2712</strain>
    </source>
</reference>
<dbReference type="AlphaFoldDB" id="L1J540"/>
<proteinExistence type="predicted"/>
<feature type="signal peptide" evidence="6">
    <location>
        <begin position="1"/>
        <end position="20"/>
    </location>
</feature>
<dbReference type="eggNOG" id="KOG1055">
    <property type="taxonomic scope" value="Eukaryota"/>
</dbReference>
<keyword evidence="4 5" id="KW-0472">Membrane</keyword>
<evidence type="ECO:0000256" key="3">
    <source>
        <dbReference type="ARBA" id="ARBA00022989"/>
    </source>
</evidence>
<dbReference type="GeneID" id="17299892"/>
<dbReference type="STRING" id="905079.L1J540"/>
<dbReference type="EMBL" id="JH993011">
    <property type="protein sequence ID" value="EKX43229.1"/>
    <property type="molecule type" value="Genomic_DNA"/>
</dbReference>
<reference evidence="10" key="2">
    <citation type="submission" date="2012-11" db="EMBL/GenBank/DDBJ databases">
        <authorList>
            <person name="Kuo A."/>
            <person name="Curtis B.A."/>
            <person name="Tanifuji G."/>
            <person name="Burki F."/>
            <person name="Gruber A."/>
            <person name="Irimia M."/>
            <person name="Maruyama S."/>
            <person name="Arias M.C."/>
            <person name="Ball S.G."/>
            <person name="Gile G.H."/>
            <person name="Hirakawa Y."/>
            <person name="Hopkins J.F."/>
            <person name="Rensing S.A."/>
            <person name="Schmutz J."/>
            <person name="Symeonidi A."/>
            <person name="Elias M."/>
            <person name="Eveleigh R.J."/>
            <person name="Herman E.K."/>
            <person name="Klute M.J."/>
            <person name="Nakayama T."/>
            <person name="Obornik M."/>
            <person name="Reyes-Prieto A."/>
            <person name="Armbrust E.V."/>
            <person name="Aves S.J."/>
            <person name="Beiko R.G."/>
            <person name="Coutinho P."/>
            <person name="Dacks J.B."/>
            <person name="Durnford D.G."/>
            <person name="Fast N.M."/>
            <person name="Green B.R."/>
            <person name="Grisdale C."/>
            <person name="Hempe F."/>
            <person name="Henrissat B."/>
            <person name="Hoppner M.P."/>
            <person name="Ishida K.-I."/>
            <person name="Kim E."/>
            <person name="Koreny L."/>
            <person name="Kroth P.G."/>
            <person name="Liu Y."/>
            <person name="Malik S.-B."/>
            <person name="Maier U.G."/>
            <person name="McRose D."/>
            <person name="Mock T."/>
            <person name="Neilson J.A."/>
            <person name="Onodera N.T."/>
            <person name="Poole A.M."/>
            <person name="Pritham E.J."/>
            <person name="Richards T.A."/>
            <person name="Rocap G."/>
            <person name="Roy S.W."/>
            <person name="Sarai C."/>
            <person name="Schaack S."/>
            <person name="Shirato S."/>
            <person name="Slamovits C.H."/>
            <person name="Spencer D.F."/>
            <person name="Suzuki S."/>
            <person name="Worden A.Z."/>
            <person name="Zauner S."/>
            <person name="Barry K."/>
            <person name="Bell C."/>
            <person name="Bharti A.K."/>
            <person name="Crow J.A."/>
            <person name="Grimwood J."/>
            <person name="Kramer R."/>
            <person name="Lindquist E."/>
            <person name="Lucas S."/>
            <person name="Salamov A."/>
            <person name="McFadden G.I."/>
            <person name="Lane C.E."/>
            <person name="Keeling P.J."/>
            <person name="Gray M.W."/>
            <person name="Grigoriev I.V."/>
            <person name="Archibald J.M."/>
        </authorList>
    </citation>
    <scope>NUCLEOTIDE SEQUENCE</scope>
    <source>
        <strain evidence="10">CCMP2712</strain>
    </source>
</reference>
<dbReference type="SUPFAM" id="SSF53822">
    <property type="entry name" value="Periplasmic binding protein-like I"/>
    <property type="match status" value="1"/>
</dbReference>
<dbReference type="InterPro" id="IPR001828">
    <property type="entry name" value="ANF_lig-bd_rcpt"/>
</dbReference>
<comment type="subcellular location">
    <subcellularLocation>
        <location evidence="1">Membrane</location>
    </subcellularLocation>
</comment>
<evidence type="ECO:0000256" key="2">
    <source>
        <dbReference type="ARBA" id="ARBA00022692"/>
    </source>
</evidence>
<dbReference type="InterPro" id="IPR028082">
    <property type="entry name" value="Peripla_BP_I"/>
</dbReference>
<dbReference type="HOGENOM" id="CLU_300632_0_0_1"/>
<evidence type="ECO:0000313" key="10">
    <source>
        <dbReference type="Proteomes" id="UP000011087"/>
    </source>
</evidence>
<evidence type="ECO:0000256" key="5">
    <source>
        <dbReference type="SAM" id="Phobius"/>
    </source>
</evidence>
<dbReference type="RefSeq" id="XP_005830209.1">
    <property type="nucleotide sequence ID" value="XM_005830152.1"/>
</dbReference>
<dbReference type="PANTHER" id="PTHR30483:SF6">
    <property type="entry name" value="PERIPLASMIC BINDING PROTEIN OF ABC TRANSPORTER FOR NATURAL AMINO ACIDS"/>
    <property type="match status" value="1"/>
</dbReference>
<protein>
    <recommendedName>
        <fullName evidence="7">Receptor ligand binding region domain-containing protein</fullName>
    </recommendedName>
</protein>
<dbReference type="GO" id="GO:0016020">
    <property type="term" value="C:membrane"/>
    <property type="evidence" value="ECO:0007669"/>
    <property type="project" value="UniProtKB-SubCell"/>
</dbReference>
<evidence type="ECO:0000313" key="8">
    <source>
        <dbReference type="EMBL" id="EKX43229.1"/>
    </source>
</evidence>
<dbReference type="Pfam" id="PF01094">
    <property type="entry name" value="ANF_receptor"/>
    <property type="match status" value="1"/>
</dbReference>
<evidence type="ECO:0000256" key="6">
    <source>
        <dbReference type="SAM" id="SignalP"/>
    </source>
</evidence>
<feature type="transmembrane region" description="Helical" evidence="5">
    <location>
        <begin position="458"/>
        <end position="481"/>
    </location>
</feature>
<reference evidence="9" key="3">
    <citation type="submission" date="2015-06" db="UniProtKB">
        <authorList>
            <consortium name="EnsemblProtists"/>
        </authorList>
    </citation>
    <scope>IDENTIFICATION</scope>
</reference>
<dbReference type="PaxDb" id="55529-EKX43229"/>
<gene>
    <name evidence="8" type="ORF">GUITHDRAFT_110646</name>
</gene>
<dbReference type="Gene3D" id="3.40.50.2300">
    <property type="match status" value="3"/>
</dbReference>
<dbReference type="OrthoDB" id="2150267at2759"/>
<keyword evidence="6" id="KW-0732">Signal</keyword>
<keyword evidence="3 5" id="KW-1133">Transmembrane helix</keyword>
<evidence type="ECO:0000259" key="7">
    <source>
        <dbReference type="Pfam" id="PF01094"/>
    </source>
</evidence>
<feature type="domain" description="Receptor ligand binding region" evidence="7">
    <location>
        <begin position="79"/>
        <end position="394"/>
    </location>
</feature>
<dbReference type="PANTHER" id="PTHR30483">
    <property type="entry name" value="LEUCINE-SPECIFIC-BINDING PROTEIN"/>
    <property type="match status" value="1"/>
</dbReference>